<organism evidence="2">
    <name type="scientific">marine sediment metagenome</name>
    <dbReference type="NCBI Taxonomy" id="412755"/>
    <lineage>
        <taxon>unclassified sequences</taxon>
        <taxon>metagenomes</taxon>
        <taxon>ecological metagenomes</taxon>
    </lineage>
</organism>
<proteinExistence type="predicted"/>
<accession>A0A0F9JLK5</accession>
<keyword evidence="1" id="KW-1133">Transmembrane helix</keyword>
<keyword evidence="1" id="KW-0812">Transmembrane</keyword>
<sequence length="94" mass="10679">MKQHTDLRSPSRSTKQCCGPAAGWRCVLPSDRVNPRPRRRARCRPGVVSIWFVLLARLSHCVSILTIFAAFFERKCLWCRSTTFADGCSEDLPP</sequence>
<evidence type="ECO:0000256" key="1">
    <source>
        <dbReference type="SAM" id="Phobius"/>
    </source>
</evidence>
<feature type="transmembrane region" description="Helical" evidence="1">
    <location>
        <begin position="46"/>
        <end position="72"/>
    </location>
</feature>
<dbReference type="AlphaFoldDB" id="A0A0F9JLK5"/>
<evidence type="ECO:0000313" key="2">
    <source>
        <dbReference type="EMBL" id="KKL99807.1"/>
    </source>
</evidence>
<comment type="caution">
    <text evidence="2">The sequence shown here is derived from an EMBL/GenBank/DDBJ whole genome shotgun (WGS) entry which is preliminary data.</text>
</comment>
<dbReference type="EMBL" id="LAZR01017583">
    <property type="protein sequence ID" value="KKL99807.1"/>
    <property type="molecule type" value="Genomic_DNA"/>
</dbReference>
<reference evidence="2" key="1">
    <citation type="journal article" date="2015" name="Nature">
        <title>Complex archaea that bridge the gap between prokaryotes and eukaryotes.</title>
        <authorList>
            <person name="Spang A."/>
            <person name="Saw J.H."/>
            <person name="Jorgensen S.L."/>
            <person name="Zaremba-Niedzwiedzka K."/>
            <person name="Martijn J."/>
            <person name="Lind A.E."/>
            <person name="van Eijk R."/>
            <person name="Schleper C."/>
            <person name="Guy L."/>
            <person name="Ettema T.J."/>
        </authorList>
    </citation>
    <scope>NUCLEOTIDE SEQUENCE</scope>
</reference>
<name>A0A0F9JLK5_9ZZZZ</name>
<keyword evidence="1" id="KW-0472">Membrane</keyword>
<protein>
    <submittedName>
        <fullName evidence="2">Uncharacterized protein</fullName>
    </submittedName>
</protein>
<gene>
    <name evidence="2" type="ORF">LCGC14_1810740</name>
</gene>